<evidence type="ECO:0000256" key="3">
    <source>
        <dbReference type="SAM" id="SignalP"/>
    </source>
</evidence>
<feature type="signal peptide" evidence="3">
    <location>
        <begin position="1"/>
        <end position="35"/>
    </location>
</feature>
<dbReference type="InterPro" id="IPR003646">
    <property type="entry name" value="SH3-like_bac-type"/>
</dbReference>
<accession>A0A2M7G962</accession>
<protein>
    <recommendedName>
        <fullName evidence="4">SH3b domain-containing protein</fullName>
    </recommendedName>
</protein>
<dbReference type="Proteomes" id="UP000231019">
    <property type="component" value="Unassembled WGS sequence"/>
</dbReference>
<dbReference type="InterPro" id="IPR025987">
    <property type="entry name" value="GW_dom"/>
</dbReference>
<dbReference type="InterPro" id="IPR011990">
    <property type="entry name" value="TPR-like_helical_dom_sf"/>
</dbReference>
<evidence type="ECO:0000256" key="2">
    <source>
        <dbReference type="SAM" id="MobiDB-lite"/>
    </source>
</evidence>
<dbReference type="PROSITE" id="PS50005">
    <property type="entry name" value="TPR"/>
    <property type="match status" value="1"/>
</dbReference>
<feature type="domain" description="SH3b" evidence="4">
    <location>
        <begin position="532"/>
        <end position="599"/>
    </location>
</feature>
<dbReference type="Gene3D" id="1.25.40.10">
    <property type="entry name" value="Tetratricopeptide repeat domain"/>
    <property type="match status" value="1"/>
</dbReference>
<feature type="domain" description="SH3b" evidence="4">
    <location>
        <begin position="449"/>
        <end position="518"/>
    </location>
</feature>
<dbReference type="InterPro" id="IPR019734">
    <property type="entry name" value="TPR_rpt"/>
</dbReference>
<dbReference type="PROSITE" id="PS51257">
    <property type="entry name" value="PROKAR_LIPOPROTEIN"/>
    <property type="match status" value="1"/>
</dbReference>
<dbReference type="InterPro" id="IPR052354">
    <property type="entry name" value="Cell_Wall_Dynamics_Protein"/>
</dbReference>
<organism evidence="5 6">
    <name type="scientific">bacterium (Candidatus Blackallbacteria) CG17_big_fil_post_rev_8_21_14_2_50_48_46</name>
    <dbReference type="NCBI Taxonomy" id="2014261"/>
    <lineage>
        <taxon>Bacteria</taxon>
        <taxon>Candidatus Blackallbacteria</taxon>
    </lineage>
</organism>
<proteinExistence type="predicted"/>
<dbReference type="PROSITE" id="PS51781">
    <property type="entry name" value="SH3B"/>
    <property type="match status" value="3"/>
</dbReference>
<dbReference type="Gene3D" id="2.30.30.40">
    <property type="entry name" value="SH3 Domains"/>
    <property type="match status" value="4"/>
</dbReference>
<comment type="caution">
    <text evidence="5">The sequence shown here is derived from an EMBL/GenBank/DDBJ whole genome shotgun (WGS) entry which is preliminary data.</text>
</comment>
<feature type="domain" description="SH3b" evidence="4">
    <location>
        <begin position="356"/>
        <end position="425"/>
    </location>
</feature>
<name>A0A2M7G962_9BACT</name>
<keyword evidence="3" id="KW-0732">Signal</keyword>
<evidence type="ECO:0000313" key="6">
    <source>
        <dbReference type="Proteomes" id="UP000231019"/>
    </source>
</evidence>
<dbReference type="Pfam" id="PF08239">
    <property type="entry name" value="SH3_3"/>
    <property type="match status" value="3"/>
</dbReference>
<feature type="chain" id="PRO_5014747103" description="SH3b domain-containing protein" evidence="3">
    <location>
        <begin position="36"/>
        <end position="599"/>
    </location>
</feature>
<dbReference type="SUPFAM" id="SSF48452">
    <property type="entry name" value="TPR-like"/>
    <property type="match status" value="1"/>
</dbReference>
<keyword evidence="1" id="KW-0802">TPR repeat</keyword>
<gene>
    <name evidence="5" type="ORF">COW36_04635</name>
</gene>
<feature type="region of interest" description="Disordered" evidence="2">
    <location>
        <begin position="337"/>
        <end position="368"/>
    </location>
</feature>
<sequence>MGSKGKTMKLRKKIYIALCLSLSLQIMQGCASAQAPDPQESKAPPVAEAPDLKTPNPQNADELYAYAEALERKGEEEKAMGFYVQATQVNPDHLKSQIALAQLYVKFNRMDEAKVAYESILRLDREHPFVAQYKEARLKYYSALNIAQNEEYDKALQLVSQAPRNTPLDKEIDESTQKWKAMLNNKSDDKKADEIMQQASLLAYKGKYKDAIELLKTAPNADTNPTILARLEQWNKAMNDASQTVQPIGPGASTSPNTSSPTANMRFVNADSVNIRQSPYLYAESLATLKRGAQVEILMDKAYESDGYQWSKVKNSEGTVGWVAANLLVTSLTAAPQATPLPSHPETNSQPATRPVGERTINGDNINIRRSPSLSGTLVSRGMSGTTVELLDNNPIKADGYSWMHIRLRDGQEGWVAANFLGSPKQVAPPAVGPGKTPVAPPVAPSSSSKTSSIVGSDINIRSLPSTQGKIVGRVSAPAQVTLLPNKPVKQGGYTWHAIKLSNGTQGWIVSQFLKTSGATAAPAKAPAQTSSRRRFIRGDKVNIRKDSNTQSKIILVASEGTPVTLLSDKLVKSQGFSWAKIRLPNGEIGWVAAQFIGR</sequence>
<dbReference type="EMBL" id="PFFQ01000012">
    <property type="protein sequence ID" value="PIW18581.1"/>
    <property type="molecule type" value="Genomic_DNA"/>
</dbReference>
<dbReference type="SMART" id="SM00028">
    <property type="entry name" value="TPR"/>
    <property type="match status" value="3"/>
</dbReference>
<evidence type="ECO:0000259" key="4">
    <source>
        <dbReference type="PROSITE" id="PS51781"/>
    </source>
</evidence>
<dbReference type="Pfam" id="PF13457">
    <property type="entry name" value="GW"/>
    <property type="match status" value="1"/>
</dbReference>
<reference evidence="5 6" key="1">
    <citation type="submission" date="2017-09" db="EMBL/GenBank/DDBJ databases">
        <title>Depth-based differentiation of microbial function through sediment-hosted aquifers and enrichment of novel symbionts in the deep terrestrial subsurface.</title>
        <authorList>
            <person name="Probst A.J."/>
            <person name="Ladd B."/>
            <person name="Jarett J.K."/>
            <person name="Geller-Mcgrath D.E."/>
            <person name="Sieber C.M."/>
            <person name="Emerson J.B."/>
            <person name="Anantharaman K."/>
            <person name="Thomas B.C."/>
            <person name="Malmstrom R."/>
            <person name="Stieglmeier M."/>
            <person name="Klingl A."/>
            <person name="Woyke T."/>
            <person name="Ryan C.M."/>
            <person name="Banfield J.F."/>
        </authorList>
    </citation>
    <scope>NUCLEOTIDE SEQUENCE [LARGE SCALE GENOMIC DNA]</scope>
    <source>
        <strain evidence="5">CG17_big_fil_post_rev_8_21_14_2_50_48_46</strain>
    </source>
</reference>
<dbReference type="PANTHER" id="PTHR34408">
    <property type="entry name" value="FAMILY PROTEIN, PUTATIVE-RELATED"/>
    <property type="match status" value="1"/>
</dbReference>
<dbReference type="SMART" id="SM00287">
    <property type="entry name" value="SH3b"/>
    <property type="match status" value="4"/>
</dbReference>
<feature type="repeat" description="TPR" evidence="1">
    <location>
        <begin position="60"/>
        <end position="93"/>
    </location>
</feature>
<evidence type="ECO:0000313" key="5">
    <source>
        <dbReference type="EMBL" id="PIW18581.1"/>
    </source>
</evidence>
<dbReference type="PANTHER" id="PTHR34408:SF1">
    <property type="entry name" value="GLYCOSYL HYDROLASE FAMILY 19 DOMAIN-CONTAINING PROTEIN HI_1415"/>
    <property type="match status" value="1"/>
</dbReference>
<feature type="region of interest" description="Disordered" evidence="2">
    <location>
        <begin position="33"/>
        <end position="58"/>
    </location>
</feature>
<dbReference type="AlphaFoldDB" id="A0A2M7G962"/>
<evidence type="ECO:0000256" key="1">
    <source>
        <dbReference type="PROSITE-ProRule" id="PRU00339"/>
    </source>
</evidence>
<dbReference type="Pfam" id="PF13181">
    <property type="entry name" value="TPR_8"/>
    <property type="match status" value="1"/>
</dbReference>
<feature type="region of interest" description="Disordered" evidence="2">
    <location>
        <begin position="428"/>
        <end position="454"/>
    </location>
</feature>